<reference evidence="2" key="1">
    <citation type="journal article" date="2017" name="Nat. Ecol. Evol.">
        <title>Genome expansion and lineage-specific genetic innovations in the forest pathogenic fungi Armillaria.</title>
        <authorList>
            <person name="Sipos G."/>
            <person name="Prasanna A.N."/>
            <person name="Walter M.C."/>
            <person name="O'Connor E."/>
            <person name="Balint B."/>
            <person name="Krizsan K."/>
            <person name="Kiss B."/>
            <person name="Hess J."/>
            <person name="Varga T."/>
            <person name="Slot J."/>
            <person name="Riley R."/>
            <person name="Boka B."/>
            <person name="Rigling D."/>
            <person name="Barry K."/>
            <person name="Lee J."/>
            <person name="Mihaltcheva S."/>
            <person name="LaButti K."/>
            <person name="Lipzen A."/>
            <person name="Waldron R."/>
            <person name="Moloney N.M."/>
            <person name="Sperisen C."/>
            <person name="Kredics L."/>
            <person name="Vagvoelgyi C."/>
            <person name="Patrignani A."/>
            <person name="Fitzpatrick D."/>
            <person name="Nagy I."/>
            <person name="Doyle S."/>
            <person name="Anderson J.B."/>
            <person name="Grigoriev I.V."/>
            <person name="Gueldener U."/>
            <person name="Muensterkoetter M."/>
            <person name="Nagy L.G."/>
        </authorList>
    </citation>
    <scope>NUCLEOTIDE SEQUENCE [LARGE SCALE GENOMIC DNA]</scope>
    <source>
        <strain evidence="2">28-4</strain>
    </source>
</reference>
<protein>
    <submittedName>
        <fullName evidence="1">Uncharacterized protein</fullName>
    </submittedName>
</protein>
<proteinExistence type="predicted"/>
<dbReference type="EMBL" id="KZ293422">
    <property type="protein sequence ID" value="PBK72071.1"/>
    <property type="molecule type" value="Genomic_DNA"/>
</dbReference>
<accession>A0A2H3BME4</accession>
<dbReference type="AlphaFoldDB" id="A0A2H3BME4"/>
<sequence length="164" mass="18334">MQTDVGIMLKIAMAQSRQLELMWKKTRRILLMSLSSGDFQITIHSRSPATRVLAGGYVHTLAPVKNKEREKEIRRLEKVEKWLTQEYGMASRGGINSTTSVPRESASRIPDLSQSLQIINGRKVASHGAINSVAADLQGAKEVFESPVQSCQVPIMVIQRTFER</sequence>
<evidence type="ECO:0000313" key="1">
    <source>
        <dbReference type="EMBL" id="PBK72071.1"/>
    </source>
</evidence>
<keyword evidence="2" id="KW-1185">Reference proteome</keyword>
<organism evidence="1 2">
    <name type="scientific">Armillaria solidipes</name>
    <dbReference type="NCBI Taxonomy" id="1076256"/>
    <lineage>
        <taxon>Eukaryota</taxon>
        <taxon>Fungi</taxon>
        <taxon>Dikarya</taxon>
        <taxon>Basidiomycota</taxon>
        <taxon>Agaricomycotina</taxon>
        <taxon>Agaricomycetes</taxon>
        <taxon>Agaricomycetidae</taxon>
        <taxon>Agaricales</taxon>
        <taxon>Marasmiineae</taxon>
        <taxon>Physalacriaceae</taxon>
        <taxon>Armillaria</taxon>
    </lineage>
</organism>
<gene>
    <name evidence="1" type="ORF">ARMSODRAFT_972764</name>
</gene>
<dbReference type="Proteomes" id="UP000218334">
    <property type="component" value="Unassembled WGS sequence"/>
</dbReference>
<name>A0A2H3BME4_9AGAR</name>
<evidence type="ECO:0000313" key="2">
    <source>
        <dbReference type="Proteomes" id="UP000218334"/>
    </source>
</evidence>